<dbReference type="AlphaFoldDB" id="W4LF67"/>
<dbReference type="EMBL" id="AZHW01000771">
    <property type="protein sequence ID" value="ETW96564.1"/>
    <property type="molecule type" value="Genomic_DNA"/>
</dbReference>
<keyword evidence="2" id="KW-1185">Reference proteome</keyword>
<dbReference type="HOGENOM" id="CLU_084165_1_0_7"/>
<reference evidence="1 2" key="1">
    <citation type="journal article" date="2014" name="Nature">
        <title>An environmental bacterial taxon with a large and distinct metabolic repertoire.</title>
        <authorList>
            <person name="Wilson M.C."/>
            <person name="Mori T."/>
            <person name="Ruckert C."/>
            <person name="Uria A.R."/>
            <person name="Helf M.J."/>
            <person name="Takada K."/>
            <person name="Gernert C."/>
            <person name="Steffens U.A."/>
            <person name="Heycke N."/>
            <person name="Schmitt S."/>
            <person name="Rinke C."/>
            <person name="Helfrich E.J."/>
            <person name="Brachmann A.O."/>
            <person name="Gurgui C."/>
            <person name="Wakimoto T."/>
            <person name="Kracht M."/>
            <person name="Crusemann M."/>
            <person name="Hentschel U."/>
            <person name="Abe I."/>
            <person name="Matsunaga S."/>
            <person name="Kalinowski J."/>
            <person name="Takeyama H."/>
            <person name="Piel J."/>
        </authorList>
    </citation>
    <scope>NUCLEOTIDE SEQUENCE [LARGE SCALE GENOMIC DNA]</scope>
    <source>
        <strain evidence="2">TSY1</strain>
    </source>
</reference>
<organism evidence="1 2">
    <name type="scientific">Entotheonella factor</name>
    <dbReference type="NCBI Taxonomy" id="1429438"/>
    <lineage>
        <taxon>Bacteria</taxon>
        <taxon>Pseudomonadati</taxon>
        <taxon>Nitrospinota/Tectimicrobiota group</taxon>
        <taxon>Candidatus Tectimicrobiota</taxon>
        <taxon>Candidatus Entotheonellia</taxon>
        <taxon>Candidatus Entotheonellales</taxon>
        <taxon>Candidatus Entotheonellaceae</taxon>
        <taxon>Candidatus Entotheonella</taxon>
    </lineage>
</organism>
<dbReference type="Proteomes" id="UP000019141">
    <property type="component" value="Unassembled WGS sequence"/>
</dbReference>
<comment type="caution">
    <text evidence="1">The sequence shown here is derived from an EMBL/GenBank/DDBJ whole genome shotgun (WGS) entry which is preliminary data.</text>
</comment>
<name>W4LF67_ENTF1</name>
<evidence type="ECO:0000313" key="2">
    <source>
        <dbReference type="Proteomes" id="UP000019141"/>
    </source>
</evidence>
<evidence type="ECO:0008006" key="3">
    <source>
        <dbReference type="Google" id="ProtNLM"/>
    </source>
</evidence>
<evidence type="ECO:0000313" key="1">
    <source>
        <dbReference type="EMBL" id="ETW96564.1"/>
    </source>
</evidence>
<sequence length="211" mass="23208">MPYSNFTRIEELRDQFGLTITSAAPLYAATPEVAATPLLADILKENIPLALNINTEKARSEFIIAPVLVEVRRLLDRQISLFSGMEFNVDDAHGLSGYCDFLLSDSPDQVFLTAPVACIVEAKNENIRSAYPQCIAEMVAAQRFNTSHGNPIPWLLGVVTTGSNWKFLQLKDQIVSIDFDEYLISQIGKILGIFVESLNAIGHPTAGKPVI</sequence>
<dbReference type="PATRIC" id="fig|1429438.4.peg.4987"/>
<accession>W4LF67</accession>
<gene>
    <name evidence="1" type="ORF">ETSY1_26110</name>
</gene>
<protein>
    <recommendedName>
        <fullName evidence="3">Type I restriction enzyme R protein N-terminal domain-containing protein</fullName>
    </recommendedName>
</protein>
<proteinExistence type="predicted"/>